<feature type="transmembrane region" description="Helical" evidence="1">
    <location>
        <begin position="26"/>
        <end position="43"/>
    </location>
</feature>
<protein>
    <submittedName>
        <fullName evidence="2">DUF962 family protein</fullName>
    </submittedName>
</protein>
<keyword evidence="3" id="KW-1185">Reference proteome</keyword>
<dbReference type="EMBL" id="BJYZ01000017">
    <property type="protein sequence ID" value="GEO39631.1"/>
    <property type="molecule type" value="Genomic_DNA"/>
</dbReference>
<dbReference type="RefSeq" id="WP_044427593.1">
    <property type="nucleotide sequence ID" value="NZ_BJYZ01000017.1"/>
</dbReference>
<keyword evidence="1" id="KW-0472">Membrane</keyword>
<dbReference type="Pfam" id="PF06127">
    <property type="entry name" value="Mpo1-like"/>
    <property type="match status" value="1"/>
</dbReference>
<evidence type="ECO:0000313" key="2">
    <source>
        <dbReference type="EMBL" id="GEO39631.1"/>
    </source>
</evidence>
<sequence length="116" mass="13284">MARKYGTYEEFWPYYLAEHARPGTRAWHYTGTALALALLLAAVATLNPWFVLAAVVSGYAFAWISHMLIERNRPATFTYPLWSLVSDFRMFFLFVTGRLDAELRRHGINPSKAEPA</sequence>
<feature type="transmembrane region" description="Helical" evidence="1">
    <location>
        <begin position="49"/>
        <end position="69"/>
    </location>
</feature>
<keyword evidence="1" id="KW-1133">Transmembrane helix</keyword>
<reference evidence="2 3" key="1">
    <citation type="submission" date="2019-07" db="EMBL/GenBank/DDBJ databases">
        <title>Whole genome shotgun sequence of Skermanella aerolata NBRC 106429.</title>
        <authorList>
            <person name="Hosoyama A."/>
            <person name="Uohara A."/>
            <person name="Ohji S."/>
            <person name="Ichikawa N."/>
        </authorList>
    </citation>
    <scope>NUCLEOTIDE SEQUENCE [LARGE SCALE GENOMIC DNA]</scope>
    <source>
        <strain evidence="2 3">NBRC 106429</strain>
    </source>
</reference>
<comment type="caution">
    <text evidence="2">The sequence shown here is derived from an EMBL/GenBank/DDBJ whole genome shotgun (WGS) entry which is preliminary data.</text>
</comment>
<dbReference type="PANTHER" id="PTHR34205:SF2">
    <property type="entry name" value="DUF962 DOMAIN-CONTAINING PROTEIN"/>
    <property type="match status" value="1"/>
</dbReference>
<name>A0A512DT33_9PROT</name>
<accession>A0A512DT33</accession>
<gene>
    <name evidence="2" type="ORF">SAE02_37790</name>
</gene>
<organism evidence="2 3">
    <name type="scientific">Skermanella aerolata</name>
    <dbReference type="NCBI Taxonomy" id="393310"/>
    <lineage>
        <taxon>Bacteria</taxon>
        <taxon>Pseudomonadati</taxon>
        <taxon>Pseudomonadota</taxon>
        <taxon>Alphaproteobacteria</taxon>
        <taxon>Rhodospirillales</taxon>
        <taxon>Azospirillaceae</taxon>
        <taxon>Skermanella</taxon>
    </lineage>
</organism>
<dbReference type="Proteomes" id="UP000321523">
    <property type="component" value="Unassembled WGS sequence"/>
</dbReference>
<dbReference type="OrthoDB" id="7356072at2"/>
<evidence type="ECO:0000256" key="1">
    <source>
        <dbReference type="SAM" id="Phobius"/>
    </source>
</evidence>
<proteinExistence type="predicted"/>
<evidence type="ECO:0000313" key="3">
    <source>
        <dbReference type="Proteomes" id="UP000321523"/>
    </source>
</evidence>
<keyword evidence="1" id="KW-0812">Transmembrane</keyword>
<dbReference type="PANTHER" id="PTHR34205">
    <property type="entry name" value="TRANSMEMBRANE PROTEIN"/>
    <property type="match status" value="1"/>
</dbReference>
<dbReference type="AlphaFoldDB" id="A0A512DT33"/>
<dbReference type="InterPro" id="IPR009305">
    <property type="entry name" value="Mpo1-like"/>
</dbReference>